<evidence type="ECO:0000256" key="2">
    <source>
        <dbReference type="ARBA" id="ARBA00022840"/>
    </source>
</evidence>
<reference evidence="3" key="1">
    <citation type="submission" date="2020-05" db="EMBL/GenBank/DDBJ databases">
        <authorList>
            <person name="Chiriac C."/>
            <person name="Salcher M."/>
            <person name="Ghai R."/>
            <person name="Kavagutti S V."/>
        </authorList>
    </citation>
    <scope>NUCLEOTIDE SEQUENCE</scope>
</reference>
<sequence>MLQIGIAGGIGSGKSTLTSALERAGIRVIDTDVIAREIVEPGRPAWQALVDAFGLAVTDADGLIDRKFLAAVAFPTPTALRRLNAITHGAIGAEVLRALDEARDVHYAVAVPLFRPEHRTLFRLSEVWATEVEPEVAVSRLIQYRGFSEEDARNRIQSQITNSERTAIVDVVIPNNGAIDELENRIKTLLLERGIAVD</sequence>
<dbReference type="EMBL" id="CAFAAB010000158">
    <property type="protein sequence ID" value="CAB4791094.1"/>
    <property type="molecule type" value="Genomic_DNA"/>
</dbReference>
<dbReference type="AlphaFoldDB" id="A0A6J6X6D7"/>
<proteinExistence type="inferred from homology"/>
<organism evidence="3">
    <name type="scientific">freshwater metagenome</name>
    <dbReference type="NCBI Taxonomy" id="449393"/>
    <lineage>
        <taxon>unclassified sequences</taxon>
        <taxon>metagenomes</taxon>
        <taxon>ecological metagenomes</taxon>
    </lineage>
</organism>
<dbReference type="PANTHER" id="PTHR10695:SF46">
    <property type="entry name" value="BIFUNCTIONAL COENZYME A SYNTHASE-RELATED"/>
    <property type="match status" value="1"/>
</dbReference>
<dbReference type="PANTHER" id="PTHR10695">
    <property type="entry name" value="DEPHOSPHO-COA KINASE-RELATED"/>
    <property type="match status" value="1"/>
</dbReference>
<dbReference type="SUPFAM" id="SSF52540">
    <property type="entry name" value="P-loop containing nucleoside triphosphate hydrolases"/>
    <property type="match status" value="1"/>
</dbReference>
<dbReference type="NCBIfam" id="TIGR00152">
    <property type="entry name" value="dephospho-CoA kinase"/>
    <property type="match status" value="1"/>
</dbReference>
<protein>
    <submittedName>
        <fullName evidence="3">Unannotated protein</fullName>
    </submittedName>
</protein>
<evidence type="ECO:0000313" key="3">
    <source>
        <dbReference type="EMBL" id="CAB4791094.1"/>
    </source>
</evidence>
<dbReference type="Gene3D" id="3.40.50.300">
    <property type="entry name" value="P-loop containing nucleotide triphosphate hydrolases"/>
    <property type="match status" value="1"/>
</dbReference>
<dbReference type="InterPro" id="IPR001977">
    <property type="entry name" value="Depp_CoAkinase"/>
</dbReference>
<dbReference type="InterPro" id="IPR027417">
    <property type="entry name" value="P-loop_NTPase"/>
</dbReference>
<dbReference type="GO" id="GO:0005524">
    <property type="term" value="F:ATP binding"/>
    <property type="evidence" value="ECO:0007669"/>
    <property type="project" value="UniProtKB-KW"/>
</dbReference>
<keyword evidence="2" id="KW-0067">ATP-binding</keyword>
<dbReference type="GO" id="GO:0015937">
    <property type="term" value="P:coenzyme A biosynthetic process"/>
    <property type="evidence" value="ECO:0007669"/>
    <property type="project" value="InterPro"/>
</dbReference>
<accession>A0A6J6X6D7</accession>
<dbReference type="HAMAP" id="MF_00376">
    <property type="entry name" value="Dephospho_CoA_kinase"/>
    <property type="match status" value="1"/>
</dbReference>
<dbReference type="CDD" id="cd02022">
    <property type="entry name" value="DPCK"/>
    <property type="match status" value="1"/>
</dbReference>
<dbReference type="GO" id="GO:0004140">
    <property type="term" value="F:dephospho-CoA kinase activity"/>
    <property type="evidence" value="ECO:0007669"/>
    <property type="project" value="InterPro"/>
</dbReference>
<dbReference type="Pfam" id="PF01121">
    <property type="entry name" value="CoaE"/>
    <property type="match status" value="1"/>
</dbReference>
<name>A0A6J6X6D7_9ZZZZ</name>
<gene>
    <name evidence="3" type="ORF">UFOPK2958_01205</name>
</gene>
<dbReference type="PROSITE" id="PS51219">
    <property type="entry name" value="DPCK"/>
    <property type="match status" value="1"/>
</dbReference>
<keyword evidence="1" id="KW-0547">Nucleotide-binding</keyword>
<evidence type="ECO:0000256" key="1">
    <source>
        <dbReference type="ARBA" id="ARBA00022741"/>
    </source>
</evidence>